<proteinExistence type="predicted"/>
<protein>
    <recommendedName>
        <fullName evidence="3">AT-hook motif nuclear-localized protein</fullName>
    </recommendedName>
</protein>
<dbReference type="AlphaFoldDB" id="A0A2Z6M9J0"/>
<dbReference type="OrthoDB" id="1373386at2759"/>
<accession>A0A2Z6M9J0</accession>
<evidence type="ECO:0000313" key="2">
    <source>
        <dbReference type="Proteomes" id="UP000242715"/>
    </source>
</evidence>
<organism evidence="1 2">
    <name type="scientific">Trifolium subterraneum</name>
    <name type="common">Subterranean clover</name>
    <dbReference type="NCBI Taxonomy" id="3900"/>
    <lineage>
        <taxon>Eukaryota</taxon>
        <taxon>Viridiplantae</taxon>
        <taxon>Streptophyta</taxon>
        <taxon>Embryophyta</taxon>
        <taxon>Tracheophyta</taxon>
        <taxon>Spermatophyta</taxon>
        <taxon>Magnoliopsida</taxon>
        <taxon>eudicotyledons</taxon>
        <taxon>Gunneridae</taxon>
        <taxon>Pentapetalae</taxon>
        <taxon>rosids</taxon>
        <taxon>fabids</taxon>
        <taxon>Fabales</taxon>
        <taxon>Fabaceae</taxon>
        <taxon>Papilionoideae</taxon>
        <taxon>50 kb inversion clade</taxon>
        <taxon>NPAAA clade</taxon>
        <taxon>Hologalegina</taxon>
        <taxon>IRL clade</taxon>
        <taxon>Trifolieae</taxon>
        <taxon>Trifolium</taxon>
    </lineage>
</organism>
<keyword evidence="2" id="KW-1185">Reference proteome</keyword>
<evidence type="ECO:0000313" key="1">
    <source>
        <dbReference type="EMBL" id="GAU22132.1"/>
    </source>
</evidence>
<name>A0A2Z6M9J0_TRISU</name>
<dbReference type="Proteomes" id="UP000242715">
    <property type="component" value="Unassembled WGS sequence"/>
</dbReference>
<gene>
    <name evidence="1" type="ORF">TSUD_251600</name>
</gene>
<evidence type="ECO:0008006" key="3">
    <source>
        <dbReference type="Google" id="ProtNLM"/>
    </source>
</evidence>
<sequence length="207" mass="22934">MTSLYGTYVNPNCHSVSPRFIPNPICSCFSIYLASDKEDVYGGIVGGQVIAADVVSIKTTFFRTTDIHREVSSNSDIINNVGPVASQPNNNIVVDVPNFNVVDVYSTQPNHQMPPHHLPSDDNVMQWNHSTHTNVVHREVSANGGVINNVGHVAPQPINNNNIVVDVPNFNVVDVDSTRPNHQMPPHHLPNDDNVMQWNHFTHTNSY</sequence>
<reference evidence="2" key="1">
    <citation type="journal article" date="2017" name="Front. Plant Sci.">
        <title>Climate Clever Clovers: New Paradigm to Reduce the Environmental Footprint of Ruminants by Breeding Low Methanogenic Forages Utilizing Haplotype Variation.</title>
        <authorList>
            <person name="Kaur P."/>
            <person name="Appels R."/>
            <person name="Bayer P.E."/>
            <person name="Keeble-Gagnere G."/>
            <person name="Wang J."/>
            <person name="Hirakawa H."/>
            <person name="Shirasawa K."/>
            <person name="Vercoe P."/>
            <person name="Stefanova K."/>
            <person name="Durmic Z."/>
            <person name="Nichols P."/>
            <person name="Revell C."/>
            <person name="Isobe S.N."/>
            <person name="Edwards D."/>
            <person name="Erskine W."/>
        </authorList>
    </citation>
    <scope>NUCLEOTIDE SEQUENCE [LARGE SCALE GENOMIC DNA]</scope>
    <source>
        <strain evidence="2">cv. Daliak</strain>
    </source>
</reference>
<dbReference type="EMBL" id="DF973242">
    <property type="protein sequence ID" value="GAU22132.1"/>
    <property type="molecule type" value="Genomic_DNA"/>
</dbReference>